<dbReference type="Proteomes" id="UP000541558">
    <property type="component" value="Unassembled WGS sequence"/>
</dbReference>
<feature type="chain" id="PRO_5034270424" description="Small secreted protein" evidence="1">
    <location>
        <begin position="20"/>
        <end position="173"/>
    </location>
</feature>
<reference evidence="2 3" key="1">
    <citation type="journal article" date="2020" name="ISME J.">
        <title>Uncovering the hidden diversity of litter-decomposition mechanisms in mushroom-forming fungi.</title>
        <authorList>
            <person name="Floudas D."/>
            <person name="Bentzer J."/>
            <person name="Ahren D."/>
            <person name="Johansson T."/>
            <person name="Persson P."/>
            <person name="Tunlid A."/>
        </authorList>
    </citation>
    <scope>NUCLEOTIDE SEQUENCE [LARGE SCALE GENOMIC DNA]</scope>
    <source>
        <strain evidence="2 3">CBS 175.51</strain>
    </source>
</reference>
<protein>
    <recommendedName>
        <fullName evidence="4">Small secreted protein</fullName>
    </recommendedName>
</protein>
<gene>
    <name evidence="2" type="ORF">D9611_008172</name>
</gene>
<sequence length="173" mass="18046">MQIPTIFFFLFAFLTAAFAAPIDMERRAAAAVFKKQTYNQLSISGGTAGNAEAQALAKLSGLNMNDLANVPKADLDFLNSVNQIANQAETEAFNPAIDAASGAAKTALQNGKIQNKVLKLTATVLKLKAQAAQGNGDAAKLAAEQKKLDNNIKLDKAAAGQAATKLSFDASTS</sequence>
<dbReference type="PANTHER" id="PTHR38849:SF1">
    <property type="entry name" value="SMALL SECRETED PROTEIN"/>
    <property type="match status" value="1"/>
</dbReference>
<accession>A0A8H5C036</accession>
<dbReference type="PANTHER" id="PTHR38849">
    <property type="entry name" value="SMALL SECRETED PROTEIN"/>
    <property type="match status" value="1"/>
</dbReference>
<keyword evidence="1" id="KW-0732">Signal</keyword>
<evidence type="ECO:0008006" key="4">
    <source>
        <dbReference type="Google" id="ProtNLM"/>
    </source>
</evidence>
<evidence type="ECO:0000313" key="3">
    <source>
        <dbReference type="Proteomes" id="UP000541558"/>
    </source>
</evidence>
<dbReference type="AlphaFoldDB" id="A0A8H5C036"/>
<comment type="caution">
    <text evidence="2">The sequence shown here is derived from an EMBL/GenBank/DDBJ whole genome shotgun (WGS) entry which is preliminary data.</text>
</comment>
<keyword evidence="3" id="KW-1185">Reference proteome</keyword>
<evidence type="ECO:0000256" key="1">
    <source>
        <dbReference type="SAM" id="SignalP"/>
    </source>
</evidence>
<organism evidence="2 3">
    <name type="scientific">Ephemerocybe angulata</name>
    <dbReference type="NCBI Taxonomy" id="980116"/>
    <lineage>
        <taxon>Eukaryota</taxon>
        <taxon>Fungi</taxon>
        <taxon>Dikarya</taxon>
        <taxon>Basidiomycota</taxon>
        <taxon>Agaricomycotina</taxon>
        <taxon>Agaricomycetes</taxon>
        <taxon>Agaricomycetidae</taxon>
        <taxon>Agaricales</taxon>
        <taxon>Agaricineae</taxon>
        <taxon>Psathyrellaceae</taxon>
        <taxon>Ephemerocybe</taxon>
    </lineage>
</organism>
<name>A0A8H5C036_9AGAR</name>
<evidence type="ECO:0000313" key="2">
    <source>
        <dbReference type="EMBL" id="KAF5332206.1"/>
    </source>
</evidence>
<dbReference type="OrthoDB" id="2151417at2759"/>
<proteinExistence type="predicted"/>
<dbReference type="EMBL" id="JAACJK010000111">
    <property type="protein sequence ID" value="KAF5332206.1"/>
    <property type="molecule type" value="Genomic_DNA"/>
</dbReference>
<feature type="signal peptide" evidence="1">
    <location>
        <begin position="1"/>
        <end position="19"/>
    </location>
</feature>